<proteinExistence type="predicted"/>
<dbReference type="EMBL" id="AJGV01000064">
    <property type="protein sequence ID" value="EJJ07333.1"/>
    <property type="molecule type" value="Genomic_DNA"/>
</dbReference>
<feature type="compositionally biased region" description="Basic residues" evidence="1">
    <location>
        <begin position="82"/>
        <end position="93"/>
    </location>
</feature>
<feature type="region of interest" description="Disordered" evidence="1">
    <location>
        <begin position="1"/>
        <end position="32"/>
    </location>
</feature>
<gene>
    <name evidence="2" type="ORF">SU9_09214</name>
</gene>
<feature type="region of interest" description="Disordered" evidence="1">
    <location>
        <begin position="69"/>
        <end position="93"/>
    </location>
</feature>
<accession>J2K3J8</accession>
<comment type="caution">
    <text evidence="2">The sequence shown here is derived from an EMBL/GenBank/DDBJ whole genome shotgun (WGS) entry which is preliminary data.</text>
</comment>
<sequence>MTGPRTGTRTRGGAPHPPARRRWTGPGVPAPALLGAALSARSAPCSADTVHDRRHAGPSLRMHIFGRAGPGAGLAVPVPRTGPRRGALRRGRA</sequence>
<feature type="compositionally biased region" description="Low complexity" evidence="1">
    <location>
        <begin position="1"/>
        <end position="14"/>
    </location>
</feature>
<organism evidence="2">
    <name type="scientific">Streptomyces auratus AGR0001</name>
    <dbReference type="NCBI Taxonomy" id="1160718"/>
    <lineage>
        <taxon>Bacteria</taxon>
        <taxon>Bacillati</taxon>
        <taxon>Actinomycetota</taxon>
        <taxon>Actinomycetes</taxon>
        <taxon>Kitasatosporales</taxon>
        <taxon>Streptomycetaceae</taxon>
        <taxon>Streptomyces</taxon>
    </lineage>
</organism>
<dbReference type="AlphaFoldDB" id="J2K3J8"/>
<dbReference type="HOGENOM" id="CLU_2398205_0_0_11"/>
<dbReference type="STRING" id="1160718.SU9_09214"/>
<protein>
    <submittedName>
        <fullName evidence="2">Uncharacterized protein</fullName>
    </submittedName>
</protein>
<evidence type="ECO:0000256" key="1">
    <source>
        <dbReference type="SAM" id="MobiDB-lite"/>
    </source>
</evidence>
<reference evidence="2" key="1">
    <citation type="journal article" date="2012" name="J. Bacteriol.">
        <title>Genome Sequence of Streptomyces auratus Strain AGR0001, a Phoslactomycin-Producing Actinomycete.</title>
        <authorList>
            <person name="Han X."/>
            <person name="Li M."/>
            <person name="Ding Z."/>
            <person name="Zhao J."/>
            <person name="Ji K."/>
            <person name="Wen M."/>
            <person name="Lu T."/>
        </authorList>
    </citation>
    <scope>NUCLEOTIDE SEQUENCE [LARGE SCALE GENOMIC DNA]</scope>
    <source>
        <strain evidence="2">AGR0001</strain>
    </source>
</reference>
<name>J2K3J8_9ACTN</name>
<evidence type="ECO:0000313" key="2">
    <source>
        <dbReference type="EMBL" id="EJJ07333.1"/>
    </source>
</evidence>